<dbReference type="GO" id="GO:0016020">
    <property type="term" value="C:membrane"/>
    <property type="evidence" value="ECO:0007669"/>
    <property type="project" value="InterPro"/>
</dbReference>
<feature type="domain" description="EamA" evidence="2">
    <location>
        <begin position="2"/>
        <end position="71"/>
    </location>
</feature>
<dbReference type="Pfam" id="PF00892">
    <property type="entry name" value="EamA"/>
    <property type="match status" value="1"/>
</dbReference>
<evidence type="ECO:0000313" key="3">
    <source>
        <dbReference type="EMBL" id="KKS11895.1"/>
    </source>
</evidence>
<reference evidence="3 4" key="1">
    <citation type="journal article" date="2015" name="Nature">
        <title>rRNA introns, odd ribosomes, and small enigmatic genomes across a large radiation of phyla.</title>
        <authorList>
            <person name="Brown C.T."/>
            <person name="Hug L.A."/>
            <person name="Thomas B.C."/>
            <person name="Sharon I."/>
            <person name="Castelle C.J."/>
            <person name="Singh A."/>
            <person name="Wilkins M.J."/>
            <person name="Williams K.H."/>
            <person name="Banfield J.F."/>
        </authorList>
    </citation>
    <scope>NUCLEOTIDE SEQUENCE [LARGE SCALE GENOMIC DNA]</scope>
</reference>
<proteinExistence type="predicted"/>
<accession>A0A0G0WG46</accession>
<dbReference type="InterPro" id="IPR037185">
    <property type="entry name" value="EmrE-like"/>
</dbReference>
<evidence type="ECO:0000256" key="1">
    <source>
        <dbReference type="SAM" id="Phobius"/>
    </source>
</evidence>
<name>A0A0G0WG46_9BACT</name>
<dbReference type="Proteomes" id="UP000034753">
    <property type="component" value="Unassembled WGS sequence"/>
</dbReference>
<evidence type="ECO:0000259" key="2">
    <source>
        <dbReference type="Pfam" id="PF00892"/>
    </source>
</evidence>
<feature type="non-terminal residue" evidence="3">
    <location>
        <position position="1"/>
    </location>
</feature>
<organism evidence="3 4">
    <name type="scientific">Candidatus Daviesbacteria bacterium GW2011_GWB1_41_5</name>
    <dbReference type="NCBI Taxonomy" id="1618429"/>
    <lineage>
        <taxon>Bacteria</taxon>
        <taxon>Candidatus Daviesiibacteriota</taxon>
    </lineage>
</organism>
<feature type="transmembrane region" description="Helical" evidence="1">
    <location>
        <begin position="25"/>
        <end position="44"/>
    </location>
</feature>
<keyword evidence="1" id="KW-0812">Transmembrane</keyword>
<keyword evidence="1" id="KW-1133">Transmembrane helix</keyword>
<dbReference type="InterPro" id="IPR000620">
    <property type="entry name" value="EamA_dom"/>
</dbReference>
<dbReference type="AlphaFoldDB" id="A0A0G0WG46"/>
<dbReference type="EMBL" id="LCBN01000061">
    <property type="protein sequence ID" value="KKS11895.1"/>
    <property type="molecule type" value="Genomic_DNA"/>
</dbReference>
<sequence length="83" mass="9318">LFAFIFILFLKQTNSFIQINTSQWFTLLTITLTTGMVALLIYYFGLKKTPAKISAICELTWPVSAIFIEALKPKVGTEVALSK</sequence>
<evidence type="ECO:0000313" key="4">
    <source>
        <dbReference type="Proteomes" id="UP000034753"/>
    </source>
</evidence>
<gene>
    <name evidence="3" type="ORF">UU67_C0061G0007</name>
</gene>
<protein>
    <recommendedName>
        <fullName evidence="2">EamA domain-containing protein</fullName>
    </recommendedName>
</protein>
<dbReference type="SUPFAM" id="SSF103481">
    <property type="entry name" value="Multidrug resistance efflux transporter EmrE"/>
    <property type="match status" value="1"/>
</dbReference>
<keyword evidence="1" id="KW-0472">Membrane</keyword>
<comment type="caution">
    <text evidence="3">The sequence shown here is derived from an EMBL/GenBank/DDBJ whole genome shotgun (WGS) entry which is preliminary data.</text>
</comment>